<dbReference type="InterPro" id="IPR016039">
    <property type="entry name" value="Thiolase-like"/>
</dbReference>
<dbReference type="SUPFAM" id="SSF53901">
    <property type="entry name" value="Thiolase-like"/>
    <property type="match status" value="1"/>
</dbReference>
<dbReference type="AlphaFoldDB" id="A0A2A4FBQ0"/>
<dbReference type="Proteomes" id="UP000217994">
    <property type="component" value="Unassembled WGS sequence"/>
</dbReference>
<evidence type="ECO:0000313" key="1">
    <source>
        <dbReference type="EMBL" id="PCE30447.1"/>
    </source>
</evidence>
<sequence>MSTPIAITGFGVLSPAGATPDALWRALETRAVLNGPWPKRPLAGYPADNVIAVPEAVWRTLEPAATGVENRAAALARHAIRQALADARLAGAGSLRIGCMLGTTTAGVEVAENVLVDAPGSAAAGAAALDASAL</sequence>
<dbReference type="EMBL" id="MTZU01000062">
    <property type="protein sequence ID" value="PCE30447.1"/>
    <property type="molecule type" value="Genomic_DNA"/>
</dbReference>
<evidence type="ECO:0000313" key="2">
    <source>
        <dbReference type="Proteomes" id="UP000217994"/>
    </source>
</evidence>
<accession>A0A2A4FBQ0</accession>
<proteinExistence type="predicted"/>
<dbReference type="Gene3D" id="3.40.47.10">
    <property type="match status" value="1"/>
</dbReference>
<name>A0A2A4FBQ0_9BURK</name>
<reference evidence="1 2" key="1">
    <citation type="submission" date="2017-01" db="EMBL/GenBank/DDBJ databases">
        <title>Whole-Genome Shotgun Sequencing of Two beta-Proteobacterial Species in Search of the Bulgecin Biosynthetic Cluster.</title>
        <authorList>
            <person name="Horsman M.E."/>
            <person name="Marous D.R."/>
            <person name="Li R."/>
            <person name="Oliver R.A."/>
            <person name="Byun B."/>
            <person name="Emrich S.J."/>
            <person name="Boggess B."/>
            <person name="Townsend C.A."/>
            <person name="Mobashery S."/>
        </authorList>
    </citation>
    <scope>NUCLEOTIDE SEQUENCE [LARGE SCALE GENOMIC DNA]</scope>
    <source>
        <strain evidence="1 2">ATCC 31433</strain>
    </source>
</reference>
<dbReference type="GO" id="GO:0016746">
    <property type="term" value="F:acyltransferase activity"/>
    <property type="evidence" value="ECO:0007669"/>
    <property type="project" value="InterPro"/>
</dbReference>
<comment type="caution">
    <text evidence="1">The sequence shown here is derived from an EMBL/GenBank/DDBJ whole genome shotgun (WGS) entry which is preliminary data.</text>
</comment>
<gene>
    <name evidence="1" type="ORF">BZL54_20780</name>
</gene>
<organism evidence="1 2">
    <name type="scientific">Burkholderia ubonensis subsp. mesacidophila</name>
    <dbReference type="NCBI Taxonomy" id="265293"/>
    <lineage>
        <taxon>Bacteria</taxon>
        <taxon>Pseudomonadati</taxon>
        <taxon>Pseudomonadota</taxon>
        <taxon>Betaproteobacteria</taxon>
        <taxon>Burkholderiales</taxon>
        <taxon>Burkholderiaceae</taxon>
        <taxon>Burkholderia</taxon>
        <taxon>Burkholderia cepacia complex</taxon>
    </lineage>
</organism>
<protein>
    <submittedName>
        <fullName evidence="1">Beta-ketoacyl synthase</fullName>
    </submittedName>
</protein>
<feature type="non-terminal residue" evidence="1">
    <location>
        <position position="134"/>
    </location>
</feature>